<proteinExistence type="inferred from homology"/>
<dbReference type="InterPro" id="IPR000073">
    <property type="entry name" value="AB_hydrolase_1"/>
</dbReference>
<dbReference type="PROSITE" id="PS51257">
    <property type="entry name" value="PROKAR_LIPOPROTEIN"/>
    <property type="match status" value="1"/>
</dbReference>
<evidence type="ECO:0000256" key="3">
    <source>
        <dbReference type="ARBA" id="ARBA00022801"/>
    </source>
</evidence>
<evidence type="ECO:0000313" key="5">
    <source>
        <dbReference type="EMBL" id="CAB4914460.1"/>
    </source>
</evidence>
<dbReference type="InterPro" id="IPR051601">
    <property type="entry name" value="Serine_prot/Carboxylest_S33"/>
</dbReference>
<dbReference type="PANTHER" id="PTHR43248">
    <property type="entry name" value="2-SUCCINYL-6-HYDROXY-2,4-CYCLOHEXADIENE-1-CARBOXYLATE SYNTHASE"/>
    <property type="match status" value="1"/>
</dbReference>
<evidence type="ECO:0000256" key="1">
    <source>
        <dbReference type="ARBA" id="ARBA00010088"/>
    </source>
</evidence>
<dbReference type="GO" id="GO:0016787">
    <property type="term" value="F:hydrolase activity"/>
    <property type="evidence" value="ECO:0007669"/>
    <property type="project" value="UniProtKB-KW"/>
</dbReference>
<reference evidence="5" key="1">
    <citation type="submission" date="2020-05" db="EMBL/GenBank/DDBJ databases">
        <authorList>
            <person name="Chiriac C."/>
            <person name="Salcher M."/>
            <person name="Ghai R."/>
            <person name="Kavagutti S V."/>
        </authorList>
    </citation>
    <scope>NUCLEOTIDE SEQUENCE</scope>
</reference>
<gene>
    <name evidence="5" type="ORF">UFOPK3614_00504</name>
</gene>
<dbReference type="Pfam" id="PF00561">
    <property type="entry name" value="Abhydrolase_1"/>
    <property type="match status" value="1"/>
</dbReference>
<sequence>MRTRLITALAISSLLLTGCVQEAKPLKLITLQDFQSQPIKWRTCFDTLKCTDVLVPIDYTNIKLGTFKIAVLKHQASNKEDRIGSMFVNPGGPGASGVDYAYDAEYIVSPQLLALYDIVGFDPRGVARSAPIRCLTDDESDANYASDSKPDNAQEFETLVKESQDYVAKCEKNTKNLNAYSTENAARDMDVIRAVLGDEKLNYLGKSYGTYLGTIYAQLFPEKVGRLVLDGAIDPHATPLEQSLTQAIGFDNALDAFIKDCLQINTCPLPKNSTKQYFTDLFNSVAKKPLTTRNKRMATESLVVLGTASALYDNESGWPMLRVALKQAKTGNGYMFLALADAYTGRQLNGIYPTNEGDSSFVIDCLDWNDVRTNEQIAQDSEQFKAQAPVFGPYLANSGISCKYFKGIKQPIKIDQIKTTPIIVIGTLRDPATPYSWAVALHKLITNSRLITLDGDGHTGHGRGSTCVDKTVDTFFLTGKIPATDQKCDLRSSEVI</sequence>
<keyword evidence="2" id="KW-0732">Signal</keyword>
<dbReference type="SUPFAM" id="SSF53474">
    <property type="entry name" value="alpha/beta-Hydrolases"/>
    <property type="match status" value="1"/>
</dbReference>
<evidence type="ECO:0000259" key="4">
    <source>
        <dbReference type="Pfam" id="PF00561"/>
    </source>
</evidence>
<organism evidence="5">
    <name type="scientific">freshwater metagenome</name>
    <dbReference type="NCBI Taxonomy" id="449393"/>
    <lineage>
        <taxon>unclassified sequences</taxon>
        <taxon>metagenomes</taxon>
        <taxon>ecological metagenomes</taxon>
    </lineage>
</organism>
<feature type="domain" description="AB hydrolase-1" evidence="4">
    <location>
        <begin position="87"/>
        <end position="461"/>
    </location>
</feature>
<dbReference type="Gene3D" id="3.40.50.1820">
    <property type="entry name" value="alpha/beta hydrolase"/>
    <property type="match status" value="1"/>
</dbReference>
<protein>
    <submittedName>
        <fullName evidence="5">Unannotated protein</fullName>
    </submittedName>
</protein>
<dbReference type="EMBL" id="CAFBMS010000020">
    <property type="protein sequence ID" value="CAB4914460.1"/>
    <property type="molecule type" value="Genomic_DNA"/>
</dbReference>
<comment type="similarity">
    <text evidence="1">Belongs to the peptidase S33 family.</text>
</comment>
<evidence type="ECO:0000256" key="2">
    <source>
        <dbReference type="ARBA" id="ARBA00022729"/>
    </source>
</evidence>
<dbReference type="InterPro" id="IPR029058">
    <property type="entry name" value="AB_hydrolase_fold"/>
</dbReference>
<dbReference type="AlphaFoldDB" id="A0A6J7HDW2"/>
<dbReference type="PANTHER" id="PTHR43248:SF29">
    <property type="entry name" value="TRIPEPTIDYL AMINOPEPTIDASE"/>
    <property type="match status" value="1"/>
</dbReference>
<name>A0A6J7HDW2_9ZZZZ</name>
<accession>A0A6J7HDW2</accession>
<keyword evidence="3" id="KW-0378">Hydrolase</keyword>